<dbReference type="SMART" id="SM00248">
    <property type="entry name" value="ANK"/>
    <property type="match status" value="2"/>
</dbReference>
<dbReference type="Proteomes" id="UP000075884">
    <property type="component" value="Unassembled WGS sequence"/>
</dbReference>
<dbReference type="STRING" id="7168.A0A182NX39"/>
<dbReference type="InterPro" id="IPR002110">
    <property type="entry name" value="Ankyrin_rpt"/>
</dbReference>
<evidence type="ECO:0000313" key="1">
    <source>
        <dbReference type="EnsemblMetazoa" id="ADIR014433-PA"/>
    </source>
</evidence>
<proteinExistence type="predicted"/>
<dbReference type="Pfam" id="PF12796">
    <property type="entry name" value="Ank_2"/>
    <property type="match status" value="1"/>
</dbReference>
<name>A0A182NX39_9DIPT</name>
<accession>A0A182NX39</accession>
<sequence length="129" mass="14101">MSDADLLSAVKAGDLEALMQLSCEREPTRAFGEQIDGSGWNVLHHATMSNSLDVVKFVVEHFDPPVFAQDYEGLTPLALACERSAPVEIICYLLDLEKQLGDGEAASECISPLYYAVLQNRLELAEALT</sequence>
<dbReference type="EnsemblMetazoa" id="ADIR014433-RA">
    <property type="protein sequence ID" value="ADIR014433-PA"/>
    <property type="gene ID" value="ADIR014433"/>
</dbReference>
<organism evidence="1 2">
    <name type="scientific">Anopheles dirus</name>
    <dbReference type="NCBI Taxonomy" id="7168"/>
    <lineage>
        <taxon>Eukaryota</taxon>
        <taxon>Metazoa</taxon>
        <taxon>Ecdysozoa</taxon>
        <taxon>Arthropoda</taxon>
        <taxon>Hexapoda</taxon>
        <taxon>Insecta</taxon>
        <taxon>Pterygota</taxon>
        <taxon>Neoptera</taxon>
        <taxon>Endopterygota</taxon>
        <taxon>Diptera</taxon>
        <taxon>Nematocera</taxon>
        <taxon>Culicoidea</taxon>
        <taxon>Culicidae</taxon>
        <taxon>Anophelinae</taxon>
        <taxon>Anopheles</taxon>
    </lineage>
</organism>
<dbReference type="AlphaFoldDB" id="A0A182NX39"/>
<dbReference type="SUPFAM" id="SSF48403">
    <property type="entry name" value="Ankyrin repeat"/>
    <property type="match status" value="1"/>
</dbReference>
<dbReference type="VEuPathDB" id="VectorBase:ADIR014433"/>
<reference evidence="2" key="1">
    <citation type="submission" date="2013-03" db="EMBL/GenBank/DDBJ databases">
        <title>The Genome Sequence of Anopheles dirus WRAIR2.</title>
        <authorList>
            <consortium name="The Broad Institute Genomics Platform"/>
            <person name="Neafsey D.E."/>
            <person name="Walton C."/>
            <person name="Walker B."/>
            <person name="Young S.K."/>
            <person name="Zeng Q."/>
            <person name="Gargeya S."/>
            <person name="Fitzgerald M."/>
            <person name="Haas B."/>
            <person name="Abouelleil A."/>
            <person name="Allen A.W."/>
            <person name="Alvarado L."/>
            <person name="Arachchi H.M."/>
            <person name="Berlin A.M."/>
            <person name="Chapman S.B."/>
            <person name="Gainer-Dewar J."/>
            <person name="Goldberg J."/>
            <person name="Griggs A."/>
            <person name="Gujja S."/>
            <person name="Hansen M."/>
            <person name="Howarth C."/>
            <person name="Imamovic A."/>
            <person name="Ireland A."/>
            <person name="Larimer J."/>
            <person name="McCowan C."/>
            <person name="Murphy C."/>
            <person name="Pearson M."/>
            <person name="Poon T.W."/>
            <person name="Priest M."/>
            <person name="Roberts A."/>
            <person name="Saif S."/>
            <person name="Shea T."/>
            <person name="Sisk P."/>
            <person name="Sykes S."/>
            <person name="Wortman J."/>
            <person name="Nusbaum C."/>
            <person name="Birren B."/>
        </authorList>
    </citation>
    <scope>NUCLEOTIDE SEQUENCE [LARGE SCALE GENOMIC DNA]</scope>
    <source>
        <strain evidence="2">WRAIR2</strain>
    </source>
</reference>
<dbReference type="Gene3D" id="1.25.40.20">
    <property type="entry name" value="Ankyrin repeat-containing domain"/>
    <property type="match status" value="1"/>
</dbReference>
<protein>
    <submittedName>
        <fullName evidence="1">ANK_REP_REGION domain-containing protein</fullName>
    </submittedName>
</protein>
<evidence type="ECO:0000313" key="2">
    <source>
        <dbReference type="Proteomes" id="UP000075884"/>
    </source>
</evidence>
<dbReference type="InterPro" id="IPR036770">
    <property type="entry name" value="Ankyrin_rpt-contain_sf"/>
</dbReference>
<keyword evidence="2" id="KW-1185">Reference proteome</keyword>
<reference evidence="1" key="2">
    <citation type="submission" date="2020-05" db="UniProtKB">
        <authorList>
            <consortium name="EnsemblMetazoa"/>
        </authorList>
    </citation>
    <scope>IDENTIFICATION</scope>
    <source>
        <strain evidence="1">WRAIR2</strain>
    </source>
</reference>